<dbReference type="OrthoDB" id="9974981at2759"/>
<dbReference type="InterPro" id="IPR036291">
    <property type="entry name" value="NAD(P)-bd_dom_sf"/>
</dbReference>
<protein>
    <submittedName>
        <fullName evidence="5">NAD(P)-binding protein</fullName>
    </submittedName>
</protein>
<dbReference type="Gene3D" id="3.90.25.10">
    <property type="entry name" value="UDP-galactose 4-epimerase, domain 1"/>
    <property type="match status" value="1"/>
</dbReference>
<evidence type="ECO:0000259" key="4">
    <source>
        <dbReference type="Pfam" id="PF05368"/>
    </source>
</evidence>
<dbReference type="Pfam" id="PF05368">
    <property type="entry name" value="NmrA"/>
    <property type="match status" value="1"/>
</dbReference>
<dbReference type="Gene3D" id="3.40.50.720">
    <property type="entry name" value="NAD(P)-binding Rossmann-like Domain"/>
    <property type="match status" value="1"/>
</dbReference>
<keyword evidence="3" id="KW-0560">Oxidoreductase</keyword>
<evidence type="ECO:0000256" key="1">
    <source>
        <dbReference type="ARBA" id="ARBA00005725"/>
    </source>
</evidence>
<dbReference type="GO" id="GO:0016491">
    <property type="term" value="F:oxidoreductase activity"/>
    <property type="evidence" value="ECO:0007669"/>
    <property type="project" value="UniProtKB-KW"/>
</dbReference>
<organism evidence="5 6">
    <name type="scientific">Gymnopus androsaceus JB14</name>
    <dbReference type="NCBI Taxonomy" id="1447944"/>
    <lineage>
        <taxon>Eukaryota</taxon>
        <taxon>Fungi</taxon>
        <taxon>Dikarya</taxon>
        <taxon>Basidiomycota</taxon>
        <taxon>Agaricomycotina</taxon>
        <taxon>Agaricomycetes</taxon>
        <taxon>Agaricomycetidae</taxon>
        <taxon>Agaricales</taxon>
        <taxon>Marasmiineae</taxon>
        <taxon>Omphalotaceae</taxon>
        <taxon>Gymnopus</taxon>
    </lineage>
</organism>
<gene>
    <name evidence="5" type="ORF">BT96DRAFT_410140</name>
</gene>
<keyword evidence="6" id="KW-1185">Reference proteome</keyword>
<dbReference type="PANTHER" id="PTHR47706:SF4">
    <property type="entry name" value="NMRA-LIKE DOMAIN-CONTAINING PROTEIN"/>
    <property type="match status" value="1"/>
</dbReference>
<dbReference type="PANTHER" id="PTHR47706">
    <property type="entry name" value="NMRA-LIKE FAMILY PROTEIN"/>
    <property type="match status" value="1"/>
</dbReference>
<proteinExistence type="inferred from homology"/>
<dbReference type="SUPFAM" id="SSF51735">
    <property type="entry name" value="NAD(P)-binding Rossmann-fold domains"/>
    <property type="match status" value="1"/>
</dbReference>
<evidence type="ECO:0000256" key="2">
    <source>
        <dbReference type="ARBA" id="ARBA00022857"/>
    </source>
</evidence>
<comment type="similarity">
    <text evidence="1">Belongs to the NmrA-type oxidoreductase family. Isoflavone reductase subfamily.</text>
</comment>
<evidence type="ECO:0000313" key="5">
    <source>
        <dbReference type="EMBL" id="KAE9404576.1"/>
    </source>
</evidence>
<name>A0A6A4I241_9AGAR</name>
<evidence type="ECO:0000256" key="3">
    <source>
        <dbReference type="ARBA" id="ARBA00023002"/>
    </source>
</evidence>
<feature type="domain" description="NmrA-like" evidence="4">
    <location>
        <begin position="3"/>
        <end position="249"/>
    </location>
</feature>
<dbReference type="EMBL" id="ML769415">
    <property type="protein sequence ID" value="KAE9404576.1"/>
    <property type="molecule type" value="Genomic_DNA"/>
</dbReference>
<keyword evidence="2" id="KW-0521">NADP</keyword>
<dbReference type="InterPro" id="IPR008030">
    <property type="entry name" value="NmrA-like"/>
</dbReference>
<evidence type="ECO:0000313" key="6">
    <source>
        <dbReference type="Proteomes" id="UP000799118"/>
    </source>
</evidence>
<dbReference type="AlphaFoldDB" id="A0A6A4I241"/>
<dbReference type="Proteomes" id="UP000799118">
    <property type="component" value="Unassembled WGS sequence"/>
</dbReference>
<reference evidence="5" key="1">
    <citation type="journal article" date="2019" name="Environ. Microbiol.">
        <title>Fungal ecological strategies reflected in gene transcription - a case study of two litter decomposers.</title>
        <authorList>
            <person name="Barbi F."/>
            <person name="Kohler A."/>
            <person name="Barry K."/>
            <person name="Baskaran P."/>
            <person name="Daum C."/>
            <person name="Fauchery L."/>
            <person name="Ihrmark K."/>
            <person name="Kuo A."/>
            <person name="LaButti K."/>
            <person name="Lipzen A."/>
            <person name="Morin E."/>
            <person name="Grigoriev I.V."/>
            <person name="Henrissat B."/>
            <person name="Lindahl B."/>
            <person name="Martin F."/>
        </authorList>
    </citation>
    <scope>NUCLEOTIDE SEQUENCE</scope>
    <source>
        <strain evidence="5">JB14</strain>
    </source>
</reference>
<dbReference type="InterPro" id="IPR051609">
    <property type="entry name" value="NmrA/Isoflavone_reductase-like"/>
</dbReference>
<accession>A0A6A4I241</accession>
<sequence>MKSQRIAVAGGTGGIGQHVVDGLLEVKEKYSLHIIVLSRSASADLSFAGSSAPVIAVDYSDSTSIEKVLRENQIDTVLSTLSSHDPETFMTIQSNLLTAALNVPSVHRFSPSEYTHDSEALAESIPFLSTKVAIYEPLRKVKAERGSSFEFTSFQTGAFMNYFALGNPKPDGAKALGHLAPFPFVLDLKNRKADIPGDGQRRMVFTAAEDAGKFIAAVTQLDKWEERSIMKSDWLTFNEIVDMAKDLVGPIDVQYNTLEDITARIGGSPPSMANLYLFIYQAIIKGDYEQKRPFNVNDSVDVKPISMKEFLTKWWA</sequence>